<dbReference type="InterPro" id="IPR036737">
    <property type="entry name" value="OmpA-like_sf"/>
</dbReference>
<dbReference type="SUPFAM" id="SSF103088">
    <property type="entry name" value="OmpA-like"/>
    <property type="match status" value="1"/>
</dbReference>
<evidence type="ECO:0000256" key="5">
    <source>
        <dbReference type="SAM" id="MobiDB-lite"/>
    </source>
</evidence>
<dbReference type="Gene3D" id="3.40.1520.20">
    <property type="match status" value="2"/>
</dbReference>
<comment type="subcellular location">
    <subcellularLocation>
        <location evidence="1">Cell outer membrane</location>
    </subcellularLocation>
</comment>
<feature type="chain" id="PRO_5046757743" evidence="6">
    <location>
        <begin position="20"/>
        <end position="647"/>
    </location>
</feature>
<evidence type="ECO:0000256" key="6">
    <source>
        <dbReference type="SAM" id="SignalP"/>
    </source>
</evidence>
<organism evidence="8 9">
    <name type="scientific">Parasulfitobacter algicola</name>
    <dbReference type="NCBI Taxonomy" id="2614809"/>
    <lineage>
        <taxon>Bacteria</taxon>
        <taxon>Pseudomonadati</taxon>
        <taxon>Pseudomonadota</taxon>
        <taxon>Alphaproteobacteria</taxon>
        <taxon>Rhodobacterales</taxon>
        <taxon>Roseobacteraceae</taxon>
        <taxon>Parasulfitobacter</taxon>
    </lineage>
</organism>
<dbReference type="PRINTS" id="PR01023">
    <property type="entry name" value="NAFLGMOTY"/>
</dbReference>
<proteinExistence type="predicted"/>
<evidence type="ECO:0000313" key="9">
    <source>
        <dbReference type="Proteomes" id="UP000777935"/>
    </source>
</evidence>
<feature type="domain" description="OmpA-like" evidence="7">
    <location>
        <begin position="487"/>
        <end position="604"/>
    </location>
</feature>
<dbReference type="PANTHER" id="PTHR30329">
    <property type="entry name" value="STATOR ELEMENT OF FLAGELLAR MOTOR COMPLEX"/>
    <property type="match status" value="1"/>
</dbReference>
<evidence type="ECO:0000313" key="8">
    <source>
        <dbReference type="EMBL" id="NSX56197.1"/>
    </source>
</evidence>
<feature type="compositionally biased region" description="Low complexity" evidence="5">
    <location>
        <begin position="624"/>
        <end position="637"/>
    </location>
</feature>
<dbReference type="PANTHER" id="PTHR30329:SF21">
    <property type="entry name" value="LIPOPROTEIN YIAD-RELATED"/>
    <property type="match status" value="1"/>
</dbReference>
<protein>
    <submittedName>
        <fullName evidence="8">OmpA family protein</fullName>
    </submittedName>
</protein>
<keyword evidence="3" id="KW-0998">Cell outer membrane</keyword>
<dbReference type="RefSeq" id="WP_174139349.1">
    <property type="nucleotide sequence ID" value="NZ_JABUFE010000010.1"/>
</dbReference>
<feature type="region of interest" description="Disordered" evidence="5">
    <location>
        <begin position="603"/>
        <end position="647"/>
    </location>
</feature>
<sequence length="647" mass="69143">MRLSSLFLVLGVFAVAALAAVFTAARGASYIEQRSEIDVRQVLDTEGFEWTEVESSGLQVILTGEAPDEATRFSALSTVGTVVDAARIMDEMEVARSSPPQAPRFSIEILRNETGVSLIGLIPSAQDRDALVDQVEDAADGADVTDLLEIADYPVPEGWINAVNYGLDALEIFERSKVSIAANRVAVFAAAESTSDKARIEARLSRDAPDGIILALDITAPRPVIAPFTLRFVIDEDGHRFDACAADTVQTRDAIVSAAVKAGMEGKIDCVLGLGMPSPRWSEATAMGIQAVADLGLASITFADTDVTLIADAGVTQAVFDRVAGALDSDLPPAFSLHAIKPEPEGGPQAQAAPEFVATLSPEGLVQLRGRLPNELLRTATESYATSRFGRTNVHMGVRIDETLPTGWSDRVLAGLEALVEVNNGAVIIQEDLVEIRGNTGNPDSRARISRLLAAKLGEAENYTIDVTYQEALDPVASLLDPEECVAEINGIQDIKKITFEPSSSTIDEDGLKTMEQIAEVLANCQATRIEIGGHTDSQGREEMNARLSRERAEAVRSELVALRTPPNRLVAKGYGEAQPIADNDTEAGREANRRIVFSLIVPDRPAEEPTTLEEIEAQTVPVDDATAAEDAAQDTPPAEDEAPANE</sequence>
<evidence type="ECO:0000256" key="4">
    <source>
        <dbReference type="PROSITE-ProRule" id="PRU00473"/>
    </source>
</evidence>
<evidence type="ECO:0000256" key="1">
    <source>
        <dbReference type="ARBA" id="ARBA00004442"/>
    </source>
</evidence>
<evidence type="ECO:0000259" key="7">
    <source>
        <dbReference type="PROSITE" id="PS51123"/>
    </source>
</evidence>
<dbReference type="Gene3D" id="3.30.1330.60">
    <property type="entry name" value="OmpA-like domain"/>
    <property type="match status" value="1"/>
</dbReference>
<dbReference type="InterPro" id="IPR050330">
    <property type="entry name" value="Bact_OuterMem_StrucFunc"/>
</dbReference>
<comment type="caution">
    <text evidence="8">The sequence shown here is derived from an EMBL/GenBank/DDBJ whole genome shotgun (WGS) entry which is preliminary data.</text>
</comment>
<keyword evidence="6" id="KW-0732">Signal</keyword>
<dbReference type="CDD" id="cd07185">
    <property type="entry name" value="OmpA_C-like"/>
    <property type="match status" value="1"/>
</dbReference>
<dbReference type="PRINTS" id="PR01021">
    <property type="entry name" value="OMPADOMAIN"/>
</dbReference>
<reference evidence="8 9" key="1">
    <citation type="submission" date="2020-06" db="EMBL/GenBank/DDBJ databases">
        <title>Sulfitobacter algicola sp. nov., isolated from green algae.</title>
        <authorList>
            <person name="Wang C."/>
        </authorList>
    </citation>
    <scope>NUCLEOTIDE SEQUENCE [LARGE SCALE GENOMIC DNA]</scope>
    <source>
        <strain evidence="8 9">1151</strain>
    </source>
</reference>
<name>A0ABX2IYG1_9RHOB</name>
<keyword evidence="2 4" id="KW-0472">Membrane</keyword>
<feature type="compositionally biased region" description="Acidic residues" evidence="5">
    <location>
        <begin position="638"/>
        <end position="647"/>
    </location>
</feature>
<feature type="signal peptide" evidence="6">
    <location>
        <begin position="1"/>
        <end position="19"/>
    </location>
</feature>
<accession>A0ABX2IYG1</accession>
<evidence type="ECO:0000256" key="3">
    <source>
        <dbReference type="ARBA" id="ARBA00023237"/>
    </source>
</evidence>
<keyword evidence="9" id="KW-1185">Reference proteome</keyword>
<dbReference type="EMBL" id="JABUFE010000010">
    <property type="protein sequence ID" value="NSX56197.1"/>
    <property type="molecule type" value="Genomic_DNA"/>
</dbReference>
<dbReference type="InterPro" id="IPR006664">
    <property type="entry name" value="OMP_bac"/>
</dbReference>
<evidence type="ECO:0000256" key="2">
    <source>
        <dbReference type="ARBA" id="ARBA00023136"/>
    </source>
</evidence>
<dbReference type="Proteomes" id="UP000777935">
    <property type="component" value="Unassembled WGS sequence"/>
</dbReference>
<dbReference type="InterPro" id="IPR006665">
    <property type="entry name" value="OmpA-like"/>
</dbReference>
<gene>
    <name evidence="8" type="ORF">HRQ87_15485</name>
</gene>
<dbReference type="PROSITE" id="PS51123">
    <property type="entry name" value="OMPA_2"/>
    <property type="match status" value="1"/>
</dbReference>
<dbReference type="Pfam" id="PF00691">
    <property type="entry name" value="OmpA"/>
    <property type="match status" value="1"/>
</dbReference>